<accession>A0A381TCZ6</accession>
<evidence type="ECO:0000313" key="1">
    <source>
        <dbReference type="EMBL" id="SVA14032.1"/>
    </source>
</evidence>
<dbReference type="EMBL" id="UINC01004398">
    <property type="protein sequence ID" value="SVA14032.1"/>
    <property type="molecule type" value="Genomic_DNA"/>
</dbReference>
<dbReference type="AlphaFoldDB" id="A0A381TCZ6"/>
<dbReference type="GO" id="GO:0008745">
    <property type="term" value="F:N-acetylmuramoyl-L-alanine amidase activity"/>
    <property type="evidence" value="ECO:0007669"/>
    <property type="project" value="InterPro"/>
</dbReference>
<organism evidence="1">
    <name type="scientific">marine metagenome</name>
    <dbReference type="NCBI Taxonomy" id="408172"/>
    <lineage>
        <taxon>unclassified sequences</taxon>
        <taxon>metagenomes</taxon>
        <taxon>ecological metagenomes</taxon>
    </lineage>
</organism>
<dbReference type="GO" id="GO:0009253">
    <property type="term" value="P:peptidoglycan catabolic process"/>
    <property type="evidence" value="ECO:0007669"/>
    <property type="project" value="InterPro"/>
</dbReference>
<name>A0A381TCZ6_9ZZZZ</name>
<dbReference type="Gene3D" id="3.40.80.10">
    <property type="entry name" value="Peptidoglycan recognition protein-like"/>
    <property type="match status" value="1"/>
</dbReference>
<proteinExistence type="predicted"/>
<gene>
    <name evidence="1" type="ORF">METZ01_LOCUS66886</name>
</gene>
<sequence>MNQNIIACEQIVDIGTRVVSWSEKEGFLCPNPRGRKNCSQHDLPLNDAPSQKYKSYKIKNSQTAYRELTKNVHQLVLHYDVCYTSYHCHQLMQESPFKGSHFYLDIDGTIFQTCDLYWKTNTAPADDRKGNERAVHIEISNLSWEALATQSEYYPAKKDKYKKTGKGWKLVLPREYKAKILKNPFNAVPDRTYGDRGYFSKKINGKIVRMWDFTEQQYESLVKLCIGLNKLLPAIKLRVPFDKKTGRHPLDRLKNYSRFAGVLGHCHVQNGSTGLECKYDPGSAFNWARLHRAFNKAKLKNKLG</sequence>
<reference evidence="1" key="1">
    <citation type="submission" date="2018-05" db="EMBL/GenBank/DDBJ databases">
        <authorList>
            <person name="Lanie J.A."/>
            <person name="Ng W.-L."/>
            <person name="Kazmierczak K.M."/>
            <person name="Andrzejewski T.M."/>
            <person name="Davidsen T.M."/>
            <person name="Wayne K.J."/>
            <person name="Tettelin H."/>
            <person name="Glass J.I."/>
            <person name="Rusch D."/>
            <person name="Podicherti R."/>
            <person name="Tsui H.-C.T."/>
            <person name="Winkler M.E."/>
        </authorList>
    </citation>
    <scope>NUCLEOTIDE SEQUENCE</scope>
</reference>
<dbReference type="InterPro" id="IPR036505">
    <property type="entry name" value="Amidase/PGRP_sf"/>
</dbReference>
<protein>
    <submittedName>
        <fullName evidence="1">Uncharacterized protein</fullName>
    </submittedName>
</protein>
<dbReference type="SUPFAM" id="SSF55846">
    <property type="entry name" value="N-acetylmuramoyl-L-alanine amidase-like"/>
    <property type="match status" value="1"/>
</dbReference>